<accession>A0A841HVR9</accession>
<dbReference type="Pfam" id="PF10677">
    <property type="entry name" value="DUF2490"/>
    <property type="match status" value="1"/>
</dbReference>
<protein>
    <recommendedName>
        <fullName evidence="3">DUF2490 domain-containing protein</fullName>
    </recommendedName>
</protein>
<proteinExistence type="predicted"/>
<dbReference type="EMBL" id="JACHHZ010000006">
    <property type="protein sequence ID" value="MBB6095905.1"/>
    <property type="molecule type" value="Genomic_DNA"/>
</dbReference>
<evidence type="ECO:0000313" key="1">
    <source>
        <dbReference type="EMBL" id="MBB6095905.1"/>
    </source>
</evidence>
<comment type="caution">
    <text evidence="1">The sequence shown here is derived from an EMBL/GenBank/DDBJ whole genome shotgun (WGS) entry which is preliminary data.</text>
</comment>
<dbReference type="RefSeq" id="WP_184335292.1">
    <property type="nucleotide sequence ID" value="NZ_JACHHZ010000006.1"/>
</dbReference>
<dbReference type="AlphaFoldDB" id="A0A841HVR9"/>
<organism evidence="1 2">
    <name type="scientific">Povalibacter uvarum</name>
    <dbReference type="NCBI Taxonomy" id="732238"/>
    <lineage>
        <taxon>Bacteria</taxon>
        <taxon>Pseudomonadati</taxon>
        <taxon>Pseudomonadota</taxon>
        <taxon>Gammaproteobacteria</taxon>
        <taxon>Steroidobacterales</taxon>
        <taxon>Steroidobacteraceae</taxon>
        <taxon>Povalibacter</taxon>
    </lineage>
</organism>
<name>A0A841HVR9_9GAMM</name>
<reference evidence="1 2" key="1">
    <citation type="submission" date="2020-08" db="EMBL/GenBank/DDBJ databases">
        <title>Genomic Encyclopedia of Type Strains, Phase IV (KMG-IV): sequencing the most valuable type-strain genomes for metagenomic binning, comparative biology and taxonomic classification.</title>
        <authorList>
            <person name="Goeker M."/>
        </authorList>
    </citation>
    <scope>NUCLEOTIDE SEQUENCE [LARGE SCALE GENOMIC DNA]</scope>
    <source>
        <strain evidence="1 2">DSM 26723</strain>
    </source>
</reference>
<dbReference type="Proteomes" id="UP000588068">
    <property type="component" value="Unassembled WGS sequence"/>
</dbReference>
<dbReference type="InterPro" id="IPR019619">
    <property type="entry name" value="DUF2490"/>
</dbReference>
<evidence type="ECO:0008006" key="3">
    <source>
        <dbReference type="Google" id="ProtNLM"/>
    </source>
</evidence>
<gene>
    <name evidence="1" type="ORF">HNQ60_004796</name>
</gene>
<evidence type="ECO:0000313" key="2">
    <source>
        <dbReference type="Proteomes" id="UP000588068"/>
    </source>
</evidence>
<keyword evidence="2" id="KW-1185">Reference proteome</keyword>
<sequence length="171" mass="20371">MFPSSKEAELWSVLLNVRTDNESSPDINEYRPLVGLKNYFIRNQRLTFYNLARMEYRIQDFDGAEDKEFFRFRDRLGTEFALTEKANQPGAWYGIADVEVFYRTDRDISDLARLRGGLGWVIGHYVRAELIYHMQFTRTAGESFEWTDNIWRLNFKVARQHGLLQRLDFDH</sequence>